<accession>A0ABP9B2Y7</accession>
<dbReference type="Gene3D" id="3.90.70.10">
    <property type="entry name" value="Cysteine proteinases"/>
    <property type="match status" value="1"/>
</dbReference>
<evidence type="ECO:0000313" key="3">
    <source>
        <dbReference type="Proteomes" id="UP001501147"/>
    </source>
</evidence>
<dbReference type="EMBL" id="BAABJV010000015">
    <property type="protein sequence ID" value="GAA4789833.1"/>
    <property type="molecule type" value="Genomic_DNA"/>
</dbReference>
<proteinExistence type="predicted"/>
<comment type="caution">
    <text evidence="2">The sequence shown here is derived from an EMBL/GenBank/DDBJ whole genome shotgun (WGS) entry which is preliminary data.</text>
</comment>
<organism evidence="2 3">
    <name type="scientific">Streptomyces sanyensis</name>
    <dbReference type="NCBI Taxonomy" id="568869"/>
    <lineage>
        <taxon>Bacteria</taxon>
        <taxon>Bacillati</taxon>
        <taxon>Actinomycetota</taxon>
        <taxon>Actinomycetes</taxon>
        <taxon>Kitasatosporales</taxon>
        <taxon>Streptomycetaceae</taxon>
        <taxon>Streptomyces</taxon>
    </lineage>
</organism>
<protein>
    <submittedName>
        <fullName evidence="2">Peptidase C39 family protein</fullName>
    </submittedName>
</protein>
<name>A0ABP9B2Y7_9ACTN</name>
<dbReference type="Pfam" id="PF13529">
    <property type="entry name" value="Peptidase_C39_2"/>
    <property type="match status" value="1"/>
</dbReference>
<feature type="domain" description="Peptidase C39-like" evidence="1">
    <location>
        <begin position="175"/>
        <end position="324"/>
    </location>
</feature>
<sequence>MLPSLRPGLVIGTPVGTLARTDPHTGRSEPWEYAVWTSPWHRPAVPATEAVASWNARTPSGTWLRAELRARYGDGTRTPWFTMGCWASGDEDIRRTSVGGQGDGRASVHTDTLAVDDPAAGTRFAALRLRLTLHRRPGGGATPLVWRAGAMASCVPDRSGVPAEEPRLAGELVLPAYSQNVHTGRYPEYDGGGEAWCSPACSQMVVEYWGRRPDAGDLAWVDPAYGDPQVCHAARATYDHGYQGCGNWAFNTAYAASYPGLSAVVTRLGSMADLERLIAAGIPVIASLSFAQEELTGAGYGTAGHLMTVVGFSAAGDVVCHDPAAPDGAGVRRVYRRSQWAPLWLRTRRRGPEGRTLPGPGGVCYLVWPARATHAQRAALAAAGVR</sequence>
<dbReference type="CDD" id="cd02549">
    <property type="entry name" value="Peptidase_C39A"/>
    <property type="match status" value="1"/>
</dbReference>
<evidence type="ECO:0000259" key="1">
    <source>
        <dbReference type="Pfam" id="PF13529"/>
    </source>
</evidence>
<reference evidence="3" key="1">
    <citation type="journal article" date="2019" name="Int. J. Syst. Evol. Microbiol.">
        <title>The Global Catalogue of Microorganisms (GCM) 10K type strain sequencing project: providing services to taxonomists for standard genome sequencing and annotation.</title>
        <authorList>
            <consortium name="The Broad Institute Genomics Platform"/>
            <consortium name="The Broad Institute Genome Sequencing Center for Infectious Disease"/>
            <person name="Wu L."/>
            <person name="Ma J."/>
        </authorList>
    </citation>
    <scope>NUCLEOTIDE SEQUENCE [LARGE SCALE GENOMIC DNA]</scope>
    <source>
        <strain evidence="3">JCM 18324</strain>
    </source>
</reference>
<gene>
    <name evidence="2" type="ORF">GCM10023329_46740</name>
</gene>
<dbReference type="Proteomes" id="UP001501147">
    <property type="component" value="Unassembled WGS sequence"/>
</dbReference>
<keyword evidence="3" id="KW-1185">Reference proteome</keyword>
<evidence type="ECO:0000313" key="2">
    <source>
        <dbReference type="EMBL" id="GAA4789833.1"/>
    </source>
</evidence>
<dbReference type="InterPro" id="IPR039563">
    <property type="entry name" value="Peptidase_C39_single_dom"/>
</dbReference>
<dbReference type="InterPro" id="IPR039564">
    <property type="entry name" value="Peptidase_C39-like"/>
</dbReference>